<dbReference type="EC" id="2.4.2.31" evidence="8"/>
<comment type="similarity">
    <text evidence="1 8">Belongs to the Arg-specific ADP-ribosyltransferase family.</text>
</comment>
<dbReference type="InterPro" id="IPR011990">
    <property type="entry name" value="TPR-like_helical_dom_sf"/>
</dbReference>
<evidence type="ECO:0000256" key="5">
    <source>
        <dbReference type="ARBA" id="ARBA00022737"/>
    </source>
</evidence>
<dbReference type="PROSITE" id="PS51996">
    <property type="entry name" value="TR_MART"/>
    <property type="match status" value="1"/>
</dbReference>
<accession>A0A815SZQ5</accession>
<reference evidence="9" key="1">
    <citation type="submission" date="2021-02" db="EMBL/GenBank/DDBJ databases">
        <authorList>
            <person name="Nowell W R."/>
        </authorList>
    </citation>
    <scope>NUCLEOTIDE SEQUENCE</scope>
</reference>
<sequence length="741" mass="85806">MDRISSRKILEDVVVIWLYPTNDDDIQQLHRTVGCVQVFDNEESFLNCVVDLGDEHIVLITNKDLRESTIELLCQMSQIDSIYLLASNDGSNLVSSLRKFKGVAPNYETLYESIREDIRRNEYGNVTFNLITRDLFTCSNEQLNRQEAAFMYTQLLKDIFIEMKNDSKEEMIAFFREQYADNVPALQFINDFEKNYQSHEAIKWYTRESFLYKILNRALRTQNVGVLYKLRTFIRNLHFHLIQCYEQQKSDSPVSVVYRGQRMSKEEFEKVRNNKGGLLSISNFFSTTEDLSLATIYAGVTSDEETAMIFEISLDSSLTDQTNPFANIQQFSTFGQTEKEWLFTFGSVFRIVDIKKGMNNEPWYIHLILTNEFDQQLQMMTEHFRSDISVGLLVPAHSLAKLSYKMGGYLLAIEFYLLALKSESASRGQIMILKELGQTYEHLALYEKTFDCLRKALSLHEKLHEKQKNDYHRLAAIYISLAAICKNDKQDKKQSLHYLNEALQIESNLEQPNKENVLNCYNDIGFIHFTEKEYDKCLLNYQKALDISIEIYPATHPNIGVIHMNMGNAYQAQKHSKEALEHMKKSLDIQLASLPGDHPDIARSFNNISSIYHALGQYNDALAYCRNALNIYLKRMPPNHPNLTILYNNMIELCDKLSRLNESLDYRYKQLDIYEATLQSDDTKIGIAYNSIAATLSFLRRFDEAAEYALKAVEFTTRVFGTNHPATKTCAKNLEDILNHS</sequence>
<evidence type="ECO:0000256" key="6">
    <source>
        <dbReference type="ARBA" id="ARBA00022803"/>
    </source>
</evidence>
<name>A0A815SZQ5_ADIRI</name>
<proteinExistence type="inferred from homology"/>
<gene>
    <name evidence="9" type="ORF">EDS130_LOCUS42234</name>
</gene>
<dbReference type="PANTHER" id="PTHR45641">
    <property type="entry name" value="TETRATRICOPEPTIDE REPEAT PROTEIN (AFU_ORTHOLOGUE AFUA_6G03870)"/>
    <property type="match status" value="1"/>
</dbReference>
<dbReference type="Proteomes" id="UP000663852">
    <property type="component" value="Unassembled WGS sequence"/>
</dbReference>
<dbReference type="Gene3D" id="1.25.40.10">
    <property type="entry name" value="Tetratricopeptide repeat domain"/>
    <property type="match status" value="3"/>
</dbReference>
<protein>
    <recommendedName>
        <fullName evidence="8">NAD(P)(+)--arginine ADP-ribosyltransferase</fullName>
        <ecNumber evidence="8">2.4.2.31</ecNumber>
    </recommendedName>
    <alternativeName>
        <fullName evidence="8">Mono(ADP-ribosyl)transferase</fullName>
    </alternativeName>
</protein>
<dbReference type="PANTHER" id="PTHR45641:SF19">
    <property type="entry name" value="NEPHROCYSTIN-3"/>
    <property type="match status" value="1"/>
</dbReference>
<keyword evidence="5" id="KW-0677">Repeat</keyword>
<evidence type="ECO:0000256" key="3">
    <source>
        <dbReference type="ARBA" id="ARBA00022679"/>
    </source>
</evidence>
<keyword evidence="6" id="KW-0802">TPR repeat</keyword>
<dbReference type="SMART" id="SM00028">
    <property type="entry name" value="TPR"/>
    <property type="match status" value="7"/>
</dbReference>
<dbReference type="Pfam" id="PF01129">
    <property type="entry name" value="ART"/>
    <property type="match status" value="1"/>
</dbReference>
<evidence type="ECO:0000256" key="7">
    <source>
        <dbReference type="ARBA" id="ARBA00047597"/>
    </source>
</evidence>
<dbReference type="OrthoDB" id="5986190at2759"/>
<dbReference type="InterPro" id="IPR019734">
    <property type="entry name" value="TPR_rpt"/>
</dbReference>
<evidence type="ECO:0000313" key="9">
    <source>
        <dbReference type="EMBL" id="CAF1494588.1"/>
    </source>
</evidence>
<evidence type="ECO:0000256" key="1">
    <source>
        <dbReference type="ARBA" id="ARBA00009558"/>
    </source>
</evidence>
<dbReference type="InterPro" id="IPR000768">
    <property type="entry name" value="ART"/>
</dbReference>
<comment type="caution">
    <text evidence="9">The sequence shown here is derived from an EMBL/GenBank/DDBJ whole genome shotgun (WGS) entry which is preliminary data.</text>
</comment>
<dbReference type="GO" id="GO:0016779">
    <property type="term" value="F:nucleotidyltransferase activity"/>
    <property type="evidence" value="ECO:0007669"/>
    <property type="project" value="UniProtKB-KW"/>
</dbReference>
<comment type="catalytic activity">
    <reaction evidence="7 8">
        <text>L-arginyl-[protein] + NAD(+) = N(omega)-(ADP-D-ribosyl)-L-arginyl-[protein] + nicotinamide + H(+)</text>
        <dbReference type="Rhea" id="RHEA:19149"/>
        <dbReference type="Rhea" id="RHEA-COMP:10532"/>
        <dbReference type="Rhea" id="RHEA-COMP:15087"/>
        <dbReference type="ChEBI" id="CHEBI:15378"/>
        <dbReference type="ChEBI" id="CHEBI:17154"/>
        <dbReference type="ChEBI" id="CHEBI:29965"/>
        <dbReference type="ChEBI" id="CHEBI:57540"/>
        <dbReference type="ChEBI" id="CHEBI:142554"/>
        <dbReference type="EC" id="2.4.2.31"/>
    </reaction>
</comment>
<evidence type="ECO:0000313" key="10">
    <source>
        <dbReference type="Proteomes" id="UP000663852"/>
    </source>
</evidence>
<dbReference type="SUPFAM" id="SSF48452">
    <property type="entry name" value="TPR-like"/>
    <property type="match status" value="3"/>
</dbReference>
<dbReference type="AlphaFoldDB" id="A0A815SZQ5"/>
<evidence type="ECO:0000256" key="2">
    <source>
        <dbReference type="ARBA" id="ARBA00022676"/>
    </source>
</evidence>
<keyword evidence="8" id="KW-0521">NADP</keyword>
<dbReference type="EMBL" id="CAJNOJ010000603">
    <property type="protein sequence ID" value="CAF1494588.1"/>
    <property type="molecule type" value="Genomic_DNA"/>
</dbReference>
<organism evidence="9 10">
    <name type="scientific">Adineta ricciae</name>
    <name type="common">Rotifer</name>
    <dbReference type="NCBI Taxonomy" id="249248"/>
    <lineage>
        <taxon>Eukaryota</taxon>
        <taxon>Metazoa</taxon>
        <taxon>Spiralia</taxon>
        <taxon>Gnathifera</taxon>
        <taxon>Rotifera</taxon>
        <taxon>Eurotatoria</taxon>
        <taxon>Bdelloidea</taxon>
        <taxon>Adinetida</taxon>
        <taxon>Adinetidae</taxon>
        <taxon>Adineta</taxon>
    </lineage>
</organism>
<evidence type="ECO:0000256" key="8">
    <source>
        <dbReference type="RuleBase" id="RU361228"/>
    </source>
</evidence>
<dbReference type="Gene3D" id="3.90.176.10">
    <property type="entry name" value="Toxin ADP-ribosyltransferase, Chain A, domain 1"/>
    <property type="match status" value="1"/>
</dbReference>
<evidence type="ECO:0000256" key="4">
    <source>
        <dbReference type="ARBA" id="ARBA00022695"/>
    </source>
</evidence>
<dbReference type="Pfam" id="PF13374">
    <property type="entry name" value="TPR_10"/>
    <property type="match status" value="1"/>
</dbReference>
<keyword evidence="4" id="KW-0548">Nucleotidyltransferase</keyword>
<keyword evidence="8" id="KW-0520">NAD</keyword>
<keyword evidence="2 8" id="KW-0328">Glycosyltransferase</keyword>
<dbReference type="GO" id="GO:0106274">
    <property type="term" value="F:NAD+-protein-arginine ADP-ribosyltransferase activity"/>
    <property type="evidence" value="ECO:0007669"/>
    <property type="project" value="UniProtKB-EC"/>
</dbReference>
<keyword evidence="3 8" id="KW-0808">Transferase</keyword>
<dbReference type="SUPFAM" id="SSF56399">
    <property type="entry name" value="ADP-ribosylation"/>
    <property type="match status" value="1"/>
</dbReference>
<dbReference type="Pfam" id="PF13424">
    <property type="entry name" value="TPR_12"/>
    <property type="match status" value="1"/>
</dbReference>